<proteinExistence type="predicted"/>
<keyword evidence="2" id="KW-0812">Transmembrane</keyword>
<comment type="caution">
    <text evidence="3">The sequence shown here is derived from an EMBL/GenBank/DDBJ whole genome shotgun (WGS) entry which is preliminary data.</text>
</comment>
<feature type="transmembrane region" description="Helical" evidence="2">
    <location>
        <begin position="272"/>
        <end position="294"/>
    </location>
</feature>
<feature type="transmembrane region" description="Helical" evidence="2">
    <location>
        <begin position="231"/>
        <end position="252"/>
    </location>
</feature>
<feature type="transmembrane region" description="Helical" evidence="2">
    <location>
        <begin position="193"/>
        <end position="211"/>
    </location>
</feature>
<evidence type="ECO:0000313" key="3">
    <source>
        <dbReference type="EMBL" id="MFD2562397.1"/>
    </source>
</evidence>
<reference evidence="4" key="1">
    <citation type="journal article" date="2019" name="Int. J. Syst. Evol. Microbiol.">
        <title>The Global Catalogue of Microorganisms (GCM) 10K type strain sequencing project: providing services to taxonomists for standard genome sequencing and annotation.</title>
        <authorList>
            <consortium name="The Broad Institute Genomics Platform"/>
            <consortium name="The Broad Institute Genome Sequencing Center for Infectious Disease"/>
            <person name="Wu L."/>
            <person name="Ma J."/>
        </authorList>
    </citation>
    <scope>NUCLEOTIDE SEQUENCE [LARGE SCALE GENOMIC DNA]</scope>
    <source>
        <strain evidence="4">KCTC 52274</strain>
    </source>
</reference>
<dbReference type="EMBL" id="JBHULE010000008">
    <property type="protein sequence ID" value="MFD2562397.1"/>
    <property type="molecule type" value="Genomic_DNA"/>
</dbReference>
<name>A0ABW5LDA8_9FLAO</name>
<evidence type="ECO:0000313" key="4">
    <source>
        <dbReference type="Proteomes" id="UP001597319"/>
    </source>
</evidence>
<evidence type="ECO:0000256" key="2">
    <source>
        <dbReference type="SAM" id="Phobius"/>
    </source>
</evidence>
<keyword evidence="1" id="KW-0175">Coiled coil</keyword>
<dbReference type="RefSeq" id="WP_378290953.1">
    <property type="nucleotide sequence ID" value="NZ_JBHULE010000008.1"/>
</dbReference>
<keyword evidence="4" id="KW-1185">Reference proteome</keyword>
<gene>
    <name evidence="3" type="ORF">ACFSR1_06910</name>
</gene>
<protein>
    <submittedName>
        <fullName evidence="3">Uncharacterized protein</fullName>
    </submittedName>
</protein>
<keyword evidence="2" id="KW-1133">Transmembrane helix</keyword>
<organism evidence="3 4">
    <name type="scientific">Aquimarina rubra</name>
    <dbReference type="NCBI Taxonomy" id="1920033"/>
    <lineage>
        <taxon>Bacteria</taxon>
        <taxon>Pseudomonadati</taxon>
        <taxon>Bacteroidota</taxon>
        <taxon>Flavobacteriia</taxon>
        <taxon>Flavobacteriales</taxon>
        <taxon>Flavobacteriaceae</taxon>
        <taxon>Aquimarina</taxon>
    </lineage>
</organism>
<dbReference type="Proteomes" id="UP001597319">
    <property type="component" value="Unassembled WGS sequence"/>
</dbReference>
<keyword evidence="2" id="KW-0472">Membrane</keyword>
<evidence type="ECO:0000256" key="1">
    <source>
        <dbReference type="SAM" id="Coils"/>
    </source>
</evidence>
<accession>A0ABW5LDA8</accession>
<sequence length="347" mass="39978">MEELKEKLKGVIDEIKKLEEAKRNDIQAKFLEEVNKKDIDKDELLKLLKDKKLLDTLNLTKKDTENIESLIKELEAEKNKESETIDPKKHILYYRTEYEDYKIEIFLKKPKGYTIPTEIFEFISAVEDVQTVIKENCKSNEEADKYLSTLYGIAEVGGTSTYNLFAKKQLAAFEENFVASKWWSLKLPFIRELGVTMFGAVLVCLVLVLLLKIGLIQDEFYEKMNVDEGYITNWFFVLIGSLLGTWVSFSLFKKNKTIEEIKSLRDNIPHPLYRLAIVALVSSIFYLFFITGFFNVEIGNGDLLSTKNIGTKNYENLALLVGVFIGFSENSVGQSLRKRIESFTSKL</sequence>
<feature type="coiled-coil region" evidence="1">
    <location>
        <begin position="57"/>
        <end position="84"/>
    </location>
</feature>